<dbReference type="STRING" id="1123357.SAMN02745244_03651"/>
<evidence type="ECO:0000313" key="1">
    <source>
        <dbReference type="EMBL" id="SHJ95745.1"/>
    </source>
</evidence>
<sequence>MRHLSPKSYISFAPTTKPRHALTETAEVRAALDAAARRWPEDKGRPSRLLKRLITKGRQSVETSEGSTQAVRRAALDRLSGAYTGMYEAGYLAELRQDWPE</sequence>
<proteinExistence type="predicted"/>
<evidence type="ECO:0000313" key="2">
    <source>
        <dbReference type="Proteomes" id="UP000184512"/>
    </source>
</evidence>
<protein>
    <submittedName>
        <fullName evidence="1">Uncharacterized protein</fullName>
    </submittedName>
</protein>
<dbReference type="RefSeq" id="WP_073191380.1">
    <property type="nucleotide sequence ID" value="NZ_FQZG01000117.1"/>
</dbReference>
<reference evidence="1 2" key="1">
    <citation type="submission" date="2016-11" db="EMBL/GenBank/DDBJ databases">
        <authorList>
            <person name="Jaros S."/>
            <person name="Januszkiewicz K."/>
            <person name="Wedrychowicz H."/>
        </authorList>
    </citation>
    <scope>NUCLEOTIDE SEQUENCE [LARGE SCALE GENOMIC DNA]</scope>
    <source>
        <strain evidence="1 2">DSM 12906</strain>
    </source>
</reference>
<dbReference type="Proteomes" id="UP000184512">
    <property type="component" value="Unassembled WGS sequence"/>
</dbReference>
<dbReference type="AlphaFoldDB" id="A0A1M6NJ33"/>
<dbReference type="EMBL" id="FQZG01000117">
    <property type="protein sequence ID" value="SHJ95745.1"/>
    <property type="molecule type" value="Genomic_DNA"/>
</dbReference>
<name>A0A1M6NJ33_9ACTN</name>
<gene>
    <name evidence="1" type="ORF">SAMN02745244_03651</name>
</gene>
<keyword evidence="2" id="KW-1185">Reference proteome</keyword>
<organism evidence="1 2">
    <name type="scientific">Tessaracoccus bendigoensis DSM 12906</name>
    <dbReference type="NCBI Taxonomy" id="1123357"/>
    <lineage>
        <taxon>Bacteria</taxon>
        <taxon>Bacillati</taxon>
        <taxon>Actinomycetota</taxon>
        <taxon>Actinomycetes</taxon>
        <taxon>Propionibacteriales</taxon>
        <taxon>Propionibacteriaceae</taxon>
        <taxon>Tessaracoccus</taxon>
    </lineage>
</organism>
<accession>A0A1M6NJ33</accession>